<proteinExistence type="predicted"/>
<keyword evidence="1" id="KW-0472">Membrane</keyword>
<evidence type="ECO:0000313" key="2">
    <source>
        <dbReference type="EMBL" id="HGW29629.1"/>
    </source>
</evidence>
<reference evidence="2" key="1">
    <citation type="journal article" date="2020" name="mSystems">
        <title>Genome- and Community-Level Interaction Insights into Carbon Utilization and Element Cycling Functions of Hydrothermarchaeota in Hydrothermal Sediment.</title>
        <authorList>
            <person name="Zhou Z."/>
            <person name="Liu Y."/>
            <person name="Xu W."/>
            <person name="Pan J."/>
            <person name="Luo Z.H."/>
            <person name="Li M."/>
        </authorList>
    </citation>
    <scope>NUCLEOTIDE SEQUENCE [LARGE SCALE GENOMIC DNA]</scope>
    <source>
        <strain evidence="2">SpSt-417</strain>
    </source>
</reference>
<name>A0A7C4TJ35_UNCKA</name>
<feature type="transmembrane region" description="Helical" evidence="1">
    <location>
        <begin position="12"/>
        <end position="31"/>
    </location>
</feature>
<keyword evidence="1" id="KW-0812">Transmembrane</keyword>
<dbReference type="PANTHER" id="PTHR12631">
    <property type="entry name" value="ALPHA-L-IDURONIDASE"/>
    <property type="match status" value="1"/>
</dbReference>
<evidence type="ECO:0008006" key="3">
    <source>
        <dbReference type="Google" id="ProtNLM"/>
    </source>
</evidence>
<dbReference type="InterPro" id="IPR051923">
    <property type="entry name" value="Glycosyl_Hydrolase_39"/>
</dbReference>
<dbReference type="SUPFAM" id="SSF51445">
    <property type="entry name" value="(Trans)glycosidases"/>
    <property type="match status" value="1"/>
</dbReference>
<protein>
    <recommendedName>
        <fullName evidence="3">Asl1-like glycosyl hydrolase catalytic domain-containing protein</fullName>
    </recommendedName>
</protein>
<accession>A0A7C4TJ35</accession>
<evidence type="ECO:0000256" key="1">
    <source>
        <dbReference type="SAM" id="Phobius"/>
    </source>
</evidence>
<gene>
    <name evidence="2" type="ORF">ENR63_01760</name>
</gene>
<dbReference type="PANTHER" id="PTHR12631:SF10">
    <property type="entry name" value="BETA-XYLOSIDASE-LIKE PROTEIN-RELATED"/>
    <property type="match status" value="1"/>
</dbReference>
<keyword evidence="1" id="KW-1133">Transmembrane helix</keyword>
<comment type="caution">
    <text evidence="2">The sequence shown here is derived from an EMBL/GenBank/DDBJ whole genome shotgun (WGS) entry which is preliminary data.</text>
</comment>
<dbReference type="EMBL" id="DSRT01000090">
    <property type="protein sequence ID" value="HGW29629.1"/>
    <property type="molecule type" value="Genomic_DNA"/>
</dbReference>
<dbReference type="Gene3D" id="3.20.20.80">
    <property type="entry name" value="Glycosidases"/>
    <property type="match status" value="1"/>
</dbReference>
<dbReference type="InterPro" id="IPR017853">
    <property type="entry name" value="GH"/>
</dbReference>
<dbReference type="GO" id="GO:0004553">
    <property type="term" value="F:hydrolase activity, hydrolyzing O-glycosyl compounds"/>
    <property type="evidence" value="ECO:0007669"/>
    <property type="project" value="TreeGrafter"/>
</dbReference>
<sequence length="402" mass="47104">MLKSIYMKFLKVLFQIFILSLIVGVGVYIYYTRFSKHVLINPVEYSAFKNVVPESPDLCLSDDNIQYYFYENIPETEQRNNKFGIYIYPDNEKFIKLADELVNSNGGDWGYVLIPFNVQEHDEEKWQRIFFLLHKKHLIPIIQLWNINPDDYKDETEESAEFLNQFPWPIKQRYISVYNEPNDASFWYGEVNPEEYARILDYTIEKFKKESNDFYIMNGALNLTAPNAPNYMDAFEFMWKMNGEVPGIFQRIDAWASHPYPQPAFRGSPEDTGRDSIRGYEDELKFLKDELGVTKDLKVFITETGWPHDVGKTYNPSYLSLSQVSENIKYAYEKVWLPDDRVVAVTPFTIWYDAPHDHFSWVNQDGSPYEHFQTVKAMKKPAGNPAKLATSEIASLRCENAN</sequence>
<dbReference type="AlphaFoldDB" id="A0A7C4TJ35"/>
<organism evidence="2">
    <name type="scientific">candidate division WWE3 bacterium</name>
    <dbReference type="NCBI Taxonomy" id="2053526"/>
    <lineage>
        <taxon>Bacteria</taxon>
        <taxon>Katanobacteria</taxon>
    </lineage>
</organism>